<keyword evidence="1" id="KW-0479">Metal-binding</keyword>
<dbReference type="SUPFAM" id="SSF57701">
    <property type="entry name" value="Zn2/Cys6 DNA-binding domain"/>
    <property type="match status" value="1"/>
</dbReference>
<dbReference type="Gene3D" id="4.10.240.10">
    <property type="entry name" value="Zn(2)-C6 fungal-type DNA-binding domain"/>
    <property type="match status" value="1"/>
</dbReference>
<dbReference type="PRINTS" id="PR00755">
    <property type="entry name" value="AFLATOXINBRP"/>
</dbReference>
<dbReference type="SMART" id="SM00066">
    <property type="entry name" value="GAL4"/>
    <property type="match status" value="1"/>
</dbReference>
<keyword evidence="3" id="KW-0805">Transcription regulation</keyword>
<dbReference type="Proteomes" id="UP000700596">
    <property type="component" value="Unassembled WGS sequence"/>
</dbReference>
<dbReference type="AlphaFoldDB" id="A0A9P9E2K6"/>
<protein>
    <recommendedName>
        <fullName evidence="7">Zn(2)-C6 fungal-type domain-containing protein</fullName>
    </recommendedName>
</protein>
<dbReference type="PROSITE" id="PS50048">
    <property type="entry name" value="ZN2_CY6_FUNGAL_2"/>
    <property type="match status" value="1"/>
</dbReference>
<evidence type="ECO:0000256" key="2">
    <source>
        <dbReference type="ARBA" id="ARBA00022833"/>
    </source>
</evidence>
<dbReference type="PANTHER" id="PTHR47660">
    <property type="entry name" value="TRANSCRIPTION FACTOR WITH C2H2 AND ZN(2)-CYS(6) DNA BINDING DOMAIN (EUROFUNG)-RELATED-RELATED"/>
    <property type="match status" value="1"/>
</dbReference>
<keyword evidence="5" id="KW-0539">Nucleus</keyword>
<evidence type="ECO:0000313" key="8">
    <source>
        <dbReference type="EMBL" id="KAH7128786.1"/>
    </source>
</evidence>
<dbReference type="CDD" id="cd00067">
    <property type="entry name" value="GAL4"/>
    <property type="match status" value="1"/>
</dbReference>
<comment type="caution">
    <text evidence="8">The sequence shown here is derived from an EMBL/GenBank/DDBJ whole genome shotgun (WGS) entry which is preliminary data.</text>
</comment>
<dbReference type="OrthoDB" id="40579at2759"/>
<reference evidence="8" key="1">
    <citation type="journal article" date="2021" name="Nat. Commun.">
        <title>Genetic determinants of endophytism in the Arabidopsis root mycobiome.</title>
        <authorList>
            <person name="Mesny F."/>
            <person name="Miyauchi S."/>
            <person name="Thiergart T."/>
            <person name="Pickel B."/>
            <person name="Atanasova L."/>
            <person name="Karlsson M."/>
            <person name="Huettel B."/>
            <person name="Barry K.W."/>
            <person name="Haridas S."/>
            <person name="Chen C."/>
            <person name="Bauer D."/>
            <person name="Andreopoulos W."/>
            <person name="Pangilinan J."/>
            <person name="LaButti K."/>
            <person name="Riley R."/>
            <person name="Lipzen A."/>
            <person name="Clum A."/>
            <person name="Drula E."/>
            <person name="Henrissat B."/>
            <person name="Kohler A."/>
            <person name="Grigoriev I.V."/>
            <person name="Martin F.M."/>
            <person name="Hacquard S."/>
        </authorList>
    </citation>
    <scope>NUCLEOTIDE SEQUENCE</scope>
    <source>
        <strain evidence="8">MPI-CAGE-CH-0243</strain>
    </source>
</reference>
<evidence type="ECO:0000313" key="9">
    <source>
        <dbReference type="Proteomes" id="UP000700596"/>
    </source>
</evidence>
<keyword evidence="4" id="KW-0804">Transcription</keyword>
<evidence type="ECO:0000256" key="4">
    <source>
        <dbReference type="ARBA" id="ARBA00023163"/>
    </source>
</evidence>
<feature type="region of interest" description="Disordered" evidence="6">
    <location>
        <begin position="62"/>
        <end position="116"/>
    </location>
</feature>
<dbReference type="EMBL" id="JAGMWT010000005">
    <property type="protein sequence ID" value="KAH7128786.1"/>
    <property type="molecule type" value="Genomic_DNA"/>
</dbReference>
<keyword evidence="2" id="KW-0862">Zinc</keyword>
<gene>
    <name evidence="8" type="ORF">B0J11DRAFT_279303</name>
</gene>
<feature type="compositionally biased region" description="Polar residues" evidence="6">
    <location>
        <begin position="1"/>
        <end position="18"/>
    </location>
</feature>
<dbReference type="InterPro" id="IPR001138">
    <property type="entry name" value="Zn2Cys6_DnaBD"/>
</dbReference>
<organism evidence="8 9">
    <name type="scientific">Dendryphion nanum</name>
    <dbReference type="NCBI Taxonomy" id="256645"/>
    <lineage>
        <taxon>Eukaryota</taxon>
        <taxon>Fungi</taxon>
        <taxon>Dikarya</taxon>
        <taxon>Ascomycota</taxon>
        <taxon>Pezizomycotina</taxon>
        <taxon>Dothideomycetes</taxon>
        <taxon>Pleosporomycetidae</taxon>
        <taxon>Pleosporales</taxon>
        <taxon>Torulaceae</taxon>
        <taxon>Dendryphion</taxon>
    </lineage>
</organism>
<proteinExistence type="predicted"/>
<evidence type="ECO:0000256" key="5">
    <source>
        <dbReference type="ARBA" id="ARBA00023242"/>
    </source>
</evidence>
<dbReference type="Pfam" id="PF00172">
    <property type="entry name" value="Zn_clus"/>
    <property type="match status" value="1"/>
</dbReference>
<keyword evidence="9" id="KW-1185">Reference proteome</keyword>
<feature type="domain" description="Zn(2)-C6 fungal-type" evidence="7">
    <location>
        <begin position="36"/>
        <end position="64"/>
    </location>
</feature>
<name>A0A9P9E2K6_9PLEO</name>
<dbReference type="InterPro" id="IPR036864">
    <property type="entry name" value="Zn2-C6_fun-type_DNA-bd_sf"/>
</dbReference>
<dbReference type="PROSITE" id="PS00463">
    <property type="entry name" value="ZN2_CY6_FUNGAL_1"/>
    <property type="match status" value="1"/>
</dbReference>
<evidence type="ECO:0000256" key="3">
    <source>
        <dbReference type="ARBA" id="ARBA00023015"/>
    </source>
</evidence>
<evidence type="ECO:0000259" key="7">
    <source>
        <dbReference type="PROSITE" id="PS50048"/>
    </source>
</evidence>
<evidence type="ECO:0000256" key="1">
    <source>
        <dbReference type="ARBA" id="ARBA00022723"/>
    </source>
</evidence>
<feature type="compositionally biased region" description="Low complexity" evidence="6">
    <location>
        <begin position="105"/>
        <end position="116"/>
    </location>
</feature>
<feature type="region of interest" description="Disordered" evidence="6">
    <location>
        <begin position="1"/>
        <end position="25"/>
    </location>
</feature>
<evidence type="ECO:0000256" key="6">
    <source>
        <dbReference type="SAM" id="MobiDB-lite"/>
    </source>
</evidence>
<sequence length="357" mass="40008">MNSSLKPETTPTVQQPSSIPKYHNPYAKMSTRRAIACTICAKAKTKCDKLVPSCSRCTAKGLQCEPRSTRRTSDNNYRNPRKPMVSPKRYNSTNSVPVLSRHGSPRSVPSSSRQPLVRSVSHMDFHTAVKLGQRPDFATTMLTPLQTYSSHIENGYSYSSSPEQNMSAFPHQMDRSTSHSGRLTPQTPESFIYHEPVSVMDNFDPYLSHSWSDNSHIPVGLGFGDEIPGMMPRDAEMRLWTTPEPETVPTSMGHLNTFEPSLCGSPASINTWSNPSLSVSPPQMAHSRPVPALSISECSIQDYDSPNVTQEEWNSYMKPITSAPYYDNMKPLSHSHMWDENMMSRKLHSLPSITELR</sequence>
<dbReference type="GO" id="GO:0008270">
    <property type="term" value="F:zinc ion binding"/>
    <property type="evidence" value="ECO:0007669"/>
    <property type="project" value="InterPro"/>
</dbReference>
<dbReference type="GO" id="GO:0000981">
    <property type="term" value="F:DNA-binding transcription factor activity, RNA polymerase II-specific"/>
    <property type="evidence" value="ECO:0007669"/>
    <property type="project" value="InterPro"/>
</dbReference>
<accession>A0A9P9E2K6</accession>